<sequence>MAVVTRLTWSEEKSLEKMLGNVSLRLLYKSSVHESDIHSMNEKCTHQRPTVTIIYVGKIVLGVFMLGDHPEVHDNLKRANPSFYFSFPKNDVTAMKTAVLETETKINSERLVCYSSGQEVFSVHPGKSSFWMNDSLRSTLCIHICFSGKYLECEVFHVEGIGDDINYISKITGATKHRNSLLVELRTYKPCVDFVSEIRILLLGPVGSGKSSFINSVKSVFQGRLTRQATVGSDVTSITEQYRIYPIKDGRHGKYLPFRLCDSMGLHEKEGVGLCMDDIPYILKGCMPDRYQLNPSRPITPNHPNFIASPSLKDRIHCVAYVLDINSINDLSSKMVAKFQQIQKEVLSYDTACVLLLTKATNCGEFFQGNFSNMDKPMTSQSQIMDASKMLNVPIYNTFVVENYTSEWELDPVKDTQILFVLRQVLRVAEDFFEDLP</sequence>
<dbReference type="KEGG" id="elk:111143641"/>
<evidence type="ECO:0000256" key="1">
    <source>
        <dbReference type="ARBA" id="ARBA00004496"/>
    </source>
</evidence>
<reference evidence="7" key="1">
    <citation type="submission" date="2025-08" db="UniProtKB">
        <authorList>
            <consortium name="RefSeq"/>
        </authorList>
    </citation>
    <scope>IDENTIFICATION</scope>
    <source>
        <tissue evidence="7">Blood</tissue>
    </source>
</reference>
<dbReference type="Proteomes" id="UP000248482">
    <property type="component" value="Unplaced"/>
</dbReference>
<dbReference type="AlphaFoldDB" id="A0A2Y9J0H1"/>
<dbReference type="FunFam" id="3.40.50.300:FF:001534">
    <property type="entry name" value="Interferon induced protein 44 like"/>
    <property type="match status" value="1"/>
</dbReference>
<dbReference type="RefSeq" id="XP_022353169.1">
    <property type="nucleotide sequence ID" value="XM_022497461.1"/>
</dbReference>
<evidence type="ECO:0000313" key="7">
    <source>
        <dbReference type="RefSeq" id="XP_022353169.1"/>
    </source>
</evidence>
<dbReference type="Pfam" id="PF07534">
    <property type="entry name" value="TLD"/>
    <property type="match status" value="1"/>
</dbReference>
<dbReference type="SUPFAM" id="SSF52540">
    <property type="entry name" value="P-loop containing nucleoside triphosphate hydrolases"/>
    <property type="match status" value="1"/>
</dbReference>
<gene>
    <name evidence="7" type="primary">LOC111143641</name>
</gene>
<keyword evidence="6" id="KW-1185">Reference proteome</keyword>
<dbReference type="PANTHER" id="PTHR14241">
    <property type="entry name" value="INTERFERON-INDUCED PROTEIN 44"/>
    <property type="match status" value="1"/>
</dbReference>
<dbReference type="InterPro" id="IPR006571">
    <property type="entry name" value="TLDc_dom"/>
</dbReference>
<dbReference type="PROSITE" id="PS51886">
    <property type="entry name" value="TLDC"/>
    <property type="match status" value="1"/>
</dbReference>
<dbReference type="GO" id="GO:0005737">
    <property type="term" value="C:cytoplasm"/>
    <property type="evidence" value="ECO:0007669"/>
    <property type="project" value="UniProtKB-SubCell"/>
</dbReference>
<evidence type="ECO:0000256" key="4">
    <source>
        <dbReference type="ARBA" id="ARBA00071720"/>
    </source>
</evidence>
<dbReference type="GO" id="GO:0009615">
    <property type="term" value="P:response to virus"/>
    <property type="evidence" value="ECO:0007669"/>
    <property type="project" value="UniProtKB-ARBA"/>
</dbReference>
<comment type="subcellular location">
    <subcellularLocation>
        <location evidence="1">Cytoplasm</location>
    </subcellularLocation>
</comment>
<evidence type="ECO:0000256" key="2">
    <source>
        <dbReference type="ARBA" id="ARBA00009243"/>
    </source>
</evidence>
<dbReference type="InterPro" id="IPR027417">
    <property type="entry name" value="P-loop_NTPase"/>
</dbReference>
<dbReference type="STRING" id="391180.A0A2Y9J0H1"/>
<accession>A0A2Y9J0H1</accession>
<comment type="similarity">
    <text evidence="2">Belongs to the IFI44 family.</text>
</comment>
<dbReference type="CDD" id="cd00882">
    <property type="entry name" value="Ras_like_GTPase"/>
    <property type="match status" value="1"/>
</dbReference>
<evidence type="ECO:0000313" key="6">
    <source>
        <dbReference type="Proteomes" id="UP000248482"/>
    </source>
</evidence>
<dbReference type="PANTHER" id="PTHR14241:SF2">
    <property type="entry name" value="INTERFERON-INDUCED PROTEIN 44-LIKE"/>
    <property type="match status" value="1"/>
</dbReference>
<dbReference type="GeneID" id="111143641"/>
<evidence type="ECO:0000256" key="3">
    <source>
        <dbReference type="ARBA" id="ARBA00022490"/>
    </source>
</evidence>
<proteinExistence type="inferred from homology"/>
<evidence type="ECO:0000259" key="5">
    <source>
        <dbReference type="PROSITE" id="PS51886"/>
    </source>
</evidence>
<name>A0A2Y9J0H1_ENHLU</name>
<protein>
    <recommendedName>
        <fullName evidence="4">Interferon-induced protein 44-like</fullName>
    </recommendedName>
</protein>
<dbReference type="GO" id="GO:0006955">
    <property type="term" value="P:immune response"/>
    <property type="evidence" value="ECO:0007669"/>
    <property type="project" value="TreeGrafter"/>
</dbReference>
<feature type="domain" description="TLDc" evidence="5">
    <location>
        <begin position="1"/>
        <end position="159"/>
    </location>
</feature>
<dbReference type="OrthoDB" id="25620at2759"/>
<keyword evidence="3" id="KW-0963">Cytoplasm</keyword>
<dbReference type="Gene3D" id="3.40.50.300">
    <property type="entry name" value="P-loop containing nucleotide triphosphate hydrolases"/>
    <property type="match status" value="1"/>
</dbReference>
<organism evidence="6 7">
    <name type="scientific">Enhydra lutris kenyoni</name>
    <name type="common">northern sea otter</name>
    <dbReference type="NCBI Taxonomy" id="391180"/>
    <lineage>
        <taxon>Eukaryota</taxon>
        <taxon>Metazoa</taxon>
        <taxon>Chordata</taxon>
        <taxon>Craniata</taxon>
        <taxon>Vertebrata</taxon>
        <taxon>Euteleostomi</taxon>
        <taxon>Mammalia</taxon>
        <taxon>Eutheria</taxon>
        <taxon>Laurasiatheria</taxon>
        <taxon>Carnivora</taxon>
        <taxon>Caniformia</taxon>
        <taxon>Musteloidea</taxon>
        <taxon>Mustelidae</taxon>
        <taxon>Lutrinae</taxon>
        <taxon>Enhydra</taxon>
    </lineage>
</organism>